<evidence type="ECO:0000313" key="2">
    <source>
        <dbReference type="Proteomes" id="UP000008909"/>
    </source>
</evidence>
<organism evidence="1 2">
    <name type="scientific">Clonorchis sinensis</name>
    <name type="common">Chinese liver fluke</name>
    <dbReference type="NCBI Taxonomy" id="79923"/>
    <lineage>
        <taxon>Eukaryota</taxon>
        <taxon>Metazoa</taxon>
        <taxon>Spiralia</taxon>
        <taxon>Lophotrochozoa</taxon>
        <taxon>Platyhelminthes</taxon>
        <taxon>Trematoda</taxon>
        <taxon>Digenea</taxon>
        <taxon>Opisthorchiida</taxon>
        <taxon>Opisthorchiata</taxon>
        <taxon>Opisthorchiidae</taxon>
        <taxon>Clonorchis</taxon>
    </lineage>
</organism>
<name>G7YS64_CLOSI</name>
<reference key="2">
    <citation type="submission" date="2011-10" db="EMBL/GenBank/DDBJ databases">
        <title>The genome and transcriptome sequence of Clonorchis sinensis provide insights into the carcinogenic liver fluke.</title>
        <authorList>
            <person name="Wang X."/>
            <person name="Huang Y."/>
            <person name="Chen W."/>
            <person name="Liu H."/>
            <person name="Guo L."/>
            <person name="Chen Y."/>
            <person name="Luo F."/>
            <person name="Zhou W."/>
            <person name="Sun J."/>
            <person name="Mao Q."/>
            <person name="Liang P."/>
            <person name="Zhou C."/>
            <person name="Tian Y."/>
            <person name="Men J."/>
            <person name="Lv X."/>
            <person name="Huang L."/>
            <person name="Zhou J."/>
            <person name="Hu Y."/>
            <person name="Li R."/>
            <person name="Zhang F."/>
            <person name="Lei H."/>
            <person name="Li X."/>
            <person name="Hu X."/>
            <person name="Liang C."/>
            <person name="Xu J."/>
            <person name="Wu Z."/>
            <person name="Yu X."/>
        </authorList>
    </citation>
    <scope>NUCLEOTIDE SEQUENCE</scope>
    <source>
        <strain>Henan</strain>
    </source>
</reference>
<protein>
    <submittedName>
        <fullName evidence="1">Uncharacterized protein</fullName>
    </submittedName>
</protein>
<dbReference type="AlphaFoldDB" id="G7YS64"/>
<evidence type="ECO:0000313" key="1">
    <source>
        <dbReference type="EMBL" id="GAA55794.1"/>
    </source>
</evidence>
<accession>G7YS64</accession>
<dbReference type="Proteomes" id="UP000008909">
    <property type="component" value="Unassembled WGS sequence"/>
</dbReference>
<reference evidence="1" key="1">
    <citation type="journal article" date="2011" name="Genome Biol.">
        <title>The draft genome of the carcinogenic human liver fluke Clonorchis sinensis.</title>
        <authorList>
            <person name="Wang X."/>
            <person name="Chen W."/>
            <person name="Huang Y."/>
            <person name="Sun J."/>
            <person name="Men J."/>
            <person name="Liu H."/>
            <person name="Luo F."/>
            <person name="Guo L."/>
            <person name="Lv X."/>
            <person name="Deng C."/>
            <person name="Zhou C."/>
            <person name="Fan Y."/>
            <person name="Li X."/>
            <person name="Huang L."/>
            <person name="Hu Y."/>
            <person name="Liang C."/>
            <person name="Hu X."/>
            <person name="Xu J."/>
            <person name="Yu X."/>
        </authorList>
    </citation>
    <scope>NUCLEOTIDE SEQUENCE [LARGE SCALE GENOMIC DNA]</scope>
    <source>
        <strain evidence="1">Henan</strain>
    </source>
</reference>
<dbReference type="EMBL" id="DF144084">
    <property type="protein sequence ID" value="GAA55794.1"/>
    <property type="molecule type" value="Genomic_DNA"/>
</dbReference>
<gene>
    <name evidence="1" type="ORF">CLF_109017</name>
</gene>
<sequence length="261" mass="29516">MGAGQSDREQRWCTVTSFWIVAYRIVLEAAKRWPNGTTKRTAYRKVVGCDQCLNFNLFAHRHKQDLIKRLVHTGEKRFSDQIIKLFLNETPVTNCYVDRLFPTATVQANLTKPSIRSRDERPEVQLHTALTADRPTESILIRTEQLRNDSFRSITCRVETLQTRSNNDRQRNTKAPNLFALAAAISLKSNDETSYKGNTKGRDPVTWPMALLQQAVVFATTAIVCLAVTGSVVRRVLNLIDLSYSGCSCLNTGAQITDEKH</sequence>
<proteinExistence type="predicted"/>
<keyword evidence="2" id="KW-1185">Reference proteome</keyword>